<feature type="compositionally biased region" description="Low complexity" evidence="1">
    <location>
        <begin position="25"/>
        <end position="36"/>
    </location>
</feature>
<accession>A0A327KLT6</accession>
<evidence type="ECO:0000313" key="3">
    <source>
        <dbReference type="Proteomes" id="UP000248863"/>
    </source>
</evidence>
<feature type="compositionally biased region" description="Polar residues" evidence="1">
    <location>
        <begin position="44"/>
        <end position="58"/>
    </location>
</feature>
<protein>
    <submittedName>
        <fullName evidence="2">Uncharacterized protein</fullName>
    </submittedName>
</protein>
<organism evidence="2 3">
    <name type="scientific">Rhodoplanes elegans</name>
    <dbReference type="NCBI Taxonomy" id="29408"/>
    <lineage>
        <taxon>Bacteria</taxon>
        <taxon>Pseudomonadati</taxon>
        <taxon>Pseudomonadota</taxon>
        <taxon>Alphaproteobacteria</taxon>
        <taxon>Hyphomicrobiales</taxon>
        <taxon>Nitrobacteraceae</taxon>
        <taxon>Rhodoplanes</taxon>
    </lineage>
</organism>
<evidence type="ECO:0000313" key="2">
    <source>
        <dbReference type="EMBL" id="RAI39231.1"/>
    </source>
</evidence>
<dbReference type="AlphaFoldDB" id="A0A327KLT6"/>
<name>A0A327KLT6_9BRAD</name>
<feature type="region of interest" description="Disordered" evidence="1">
    <location>
        <begin position="1"/>
        <end position="63"/>
    </location>
</feature>
<reference evidence="2 3" key="1">
    <citation type="submission" date="2017-07" db="EMBL/GenBank/DDBJ databases">
        <title>Draft Genome Sequences of Select Purple Nonsulfur Bacteria.</title>
        <authorList>
            <person name="Lasarre B."/>
            <person name="Mckinlay J.B."/>
        </authorList>
    </citation>
    <scope>NUCLEOTIDE SEQUENCE [LARGE SCALE GENOMIC DNA]</scope>
    <source>
        <strain evidence="2 3">DSM 11907</strain>
    </source>
</reference>
<feature type="compositionally biased region" description="Basic residues" evidence="1">
    <location>
        <begin position="1"/>
        <end position="11"/>
    </location>
</feature>
<sequence length="122" mass="12426">MRHVNNRRSSRVRNGAVTLRADPPTGKTAVTTAGVAGDRDAEGSNATTARRDNTTPPQRTAPMSPLERLAYAAAGLALVLGGLVSTELGASRRLAAATPVVAAGAPCMIVPDCLRPSRPAGG</sequence>
<dbReference type="EMBL" id="NPEU01000085">
    <property type="protein sequence ID" value="RAI39231.1"/>
    <property type="molecule type" value="Genomic_DNA"/>
</dbReference>
<evidence type="ECO:0000256" key="1">
    <source>
        <dbReference type="SAM" id="MobiDB-lite"/>
    </source>
</evidence>
<proteinExistence type="predicted"/>
<gene>
    <name evidence="2" type="ORF">CH338_10165</name>
</gene>
<dbReference type="Proteomes" id="UP000248863">
    <property type="component" value="Unassembled WGS sequence"/>
</dbReference>
<comment type="caution">
    <text evidence="2">The sequence shown here is derived from an EMBL/GenBank/DDBJ whole genome shotgun (WGS) entry which is preliminary data.</text>
</comment>
<keyword evidence="3" id="KW-1185">Reference proteome</keyword>